<keyword evidence="2" id="KW-1185">Reference proteome</keyword>
<dbReference type="Proteomes" id="UP000790709">
    <property type="component" value="Unassembled WGS sequence"/>
</dbReference>
<name>A0ACB8AW74_9AGAM</name>
<reference evidence="1" key="1">
    <citation type="journal article" date="2021" name="New Phytol.">
        <title>Evolutionary innovations through gain and loss of genes in the ectomycorrhizal Boletales.</title>
        <authorList>
            <person name="Wu G."/>
            <person name="Miyauchi S."/>
            <person name="Morin E."/>
            <person name="Kuo A."/>
            <person name="Drula E."/>
            <person name="Varga T."/>
            <person name="Kohler A."/>
            <person name="Feng B."/>
            <person name="Cao Y."/>
            <person name="Lipzen A."/>
            <person name="Daum C."/>
            <person name="Hundley H."/>
            <person name="Pangilinan J."/>
            <person name="Johnson J."/>
            <person name="Barry K."/>
            <person name="LaButti K."/>
            <person name="Ng V."/>
            <person name="Ahrendt S."/>
            <person name="Min B."/>
            <person name="Choi I.G."/>
            <person name="Park H."/>
            <person name="Plett J.M."/>
            <person name="Magnuson J."/>
            <person name="Spatafora J.W."/>
            <person name="Nagy L.G."/>
            <person name="Henrissat B."/>
            <person name="Grigoriev I.V."/>
            <person name="Yang Z.L."/>
            <person name="Xu J."/>
            <person name="Martin F.M."/>
        </authorList>
    </citation>
    <scope>NUCLEOTIDE SEQUENCE</scope>
    <source>
        <strain evidence="1">KUC20120723A-06</strain>
    </source>
</reference>
<accession>A0ACB8AW74</accession>
<sequence>MVQDIKERKTLARVDDAFRQRKITISRSLIYDRGYGIRSNAVENLLKEQSLVPTSNTFSEKLGPLGFNFFSMLVVDLLHEFELGVWKALFIHLLRILTAAGPGDALVHELDRRLVPTFGRDTIRKFASNTSELKKLAARDFEDLLQCAIPVFDALLPEPHNRHVSKLLFLCAYWHALAKLRLHTDETLDLLDAITTSLGKNRSVDSAACRELLEATYKLHALGDYATTIRRFGTTDSYSTELGELEHRTSKKRYCRTDRKQFVEQITRIERREARIQRIRDKRLSRVVVVEEAVARTPEAHFHVAKSQNYPENICLFLRKHTGDPAIKDFMPKLQQHLLSRVADILSKENGPRNHLSADAAEPVPNLEGSVFIKSDRMYRHSLMRINYTTYDVRRAQDVINPSTSHCNIMLLSNTTSSGSANHHAYLYARVLGIYHVNAVYIGPGMVDYRSHRIDFLWVRWYQCVNEASGWDSSSLDRLRFPPTAEEDAFGFVDPDDVLRGCHVVPQFSQGLRHLDGVGISPCAHDHTDYQYYFVNRYVASSSIQASCQSSFSFVDRDMFMRYHWGMGIGHTHTHDADQTAGTPPPEASPTEVDPSHARDGTHSGTHPATAALRDDLQGINYLFEDELGLDEDAQSDDGAVAPSSDGNWSTSDEESEEEDSDGEQPCDDEDSDVLDYSN</sequence>
<evidence type="ECO:0000313" key="2">
    <source>
        <dbReference type="Proteomes" id="UP000790709"/>
    </source>
</evidence>
<gene>
    <name evidence="1" type="ORF">BV22DRAFT_1135525</name>
</gene>
<comment type="caution">
    <text evidence="1">The sequence shown here is derived from an EMBL/GenBank/DDBJ whole genome shotgun (WGS) entry which is preliminary data.</text>
</comment>
<protein>
    <submittedName>
        <fullName evidence="1">Uncharacterized protein</fullName>
    </submittedName>
</protein>
<organism evidence="1 2">
    <name type="scientific">Leucogyrophana mollusca</name>
    <dbReference type="NCBI Taxonomy" id="85980"/>
    <lineage>
        <taxon>Eukaryota</taxon>
        <taxon>Fungi</taxon>
        <taxon>Dikarya</taxon>
        <taxon>Basidiomycota</taxon>
        <taxon>Agaricomycotina</taxon>
        <taxon>Agaricomycetes</taxon>
        <taxon>Agaricomycetidae</taxon>
        <taxon>Boletales</taxon>
        <taxon>Boletales incertae sedis</taxon>
        <taxon>Leucogyrophana</taxon>
    </lineage>
</organism>
<dbReference type="EMBL" id="MU267133">
    <property type="protein sequence ID" value="KAH7917303.1"/>
    <property type="molecule type" value="Genomic_DNA"/>
</dbReference>
<proteinExistence type="predicted"/>
<evidence type="ECO:0000313" key="1">
    <source>
        <dbReference type="EMBL" id="KAH7917303.1"/>
    </source>
</evidence>